<feature type="compositionally biased region" description="Basic and acidic residues" evidence="1">
    <location>
        <begin position="1"/>
        <end position="26"/>
    </location>
</feature>
<protein>
    <submittedName>
        <fullName evidence="3">DUF3054 domain-containing protein</fullName>
    </submittedName>
</protein>
<evidence type="ECO:0000313" key="4">
    <source>
        <dbReference type="EMBL" id="RRQ03747.1"/>
    </source>
</evidence>
<keyword evidence="2" id="KW-0472">Membrane</keyword>
<feature type="transmembrane region" description="Helical" evidence="2">
    <location>
        <begin position="44"/>
        <end position="64"/>
    </location>
</feature>
<gene>
    <name evidence="4" type="ORF">CXF42_06370</name>
    <name evidence="3" type="ORF">CXF48_05385</name>
</gene>
<evidence type="ECO:0000313" key="5">
    <source>
        <dbReference type="Proteomes" id="UP000276526"/>
    </source>
</evidence>
<dbReference type="Proteomes" id="UP000276526">
    <property type="component" value="Unassembled WGS sequence"/>
</dbReference>
<dbReference type="Proteomes" id="UP000278422">
    <property type="component" value="Unassembled WGS sequence"/>
</dbReference>
<dbReference type="AlphaFoldDB" id="A0A3R8VU36"/>
<comment type="caution">
    <text evidence="3">The sequence shown here is derived from an EMBL/GenBank/DDBJ whole genome shotgun (WGS) entry which is preliminary data.</text>
</comment>
<dbReference type="RefSeq" id="WP_125173687.1">
    <property type="nucleotide sequence ID" value="NZ_CP066067.1"/>
</dbReference>
<dbReference type="EMBL" id="PQNQ01000015">
    <property type="protein sequence ID" value="RRQ03747.1"/>
    <property type="molecule type" value="Genomic_DNA"/>
</dbReference>
<evidence type="ECO:0000313" key="3">
    <source>
        <dbReference type="EMBL" id="RRO86778.1"/>
    </source>
</evidence>
<dbReference type="OrthoDB" id="3698172at2"/>
<sequence length="159" mass="16952">MSESAQPDHPDRTDHPARPARTDRTGTPDAAAPTLLTAGLSRGAAVAADVIAVLVFALLARIAHNSPELPLSVGGWISTAWPFVLGTLIAWGLLAAGVLRPARGTVVLIWLSTVVVGLVVWGIRHTQVPHWSFMIVAAVTSAILLFGWRLISARLHRRP</sequence>
<accession>A0A3R8VU36</accession>
<feature type="region of interest" description="Disordered" evidence="1">
    <location>
        <begin position="1"/>
        <end position="29"/>
    </location>
</feature>
<evidence type="ECO:0000256" key="2">
    <source>
        <dbReference type="SAM" id="Phobius"/>
    </source>
</evidence>
<dbReference type="GeneID" id="60809084"/>
<feature type="transmembrane region" description="Helical" evidence="2">
    <location>
        <begin position="76"/>
        <end position="99"/>
    </location>
</feature>
<organism evidence="3 5">
    <name type="scientific">Corynebacterium bovis</name>
    <dbReference type="NCBI Taxonomy" id="36808"/>
    <lineage>
        <taxon>Bacteria</taxon>
        <taxon>Bacillati</taxon>
        <taxon>Actinomycetota</taxon>
        <taxon>Actinomycetes</taxon>
        <taxon>Mycobacteriales</taxon>
        <taxon>Corynebacteriaceae</taxon>
        <taxon>Corynebacterium</taxon>
    </lineage>
</organism>
<name>A0A3R8VU36_9CORY</name>
<reference evidence="5 6" key="1">
    <citation type="submission" date="2018-01" db="EMBL/GenBank/DDBJ databases">
        <title>Twenty Corynebacterium bovis Genomes.</title>
        <authorList>
            <person name="Gulvik C.A."/>
        </authorList>
    </citation>
    <scope>NUCLEOTIDE SEQUENCE [LARGE SCALE GENOMIC DNA]</scope>
    <source>
        <strain evidence="4 6">16-2004</strain>
        <strain evidence="3 5">F6900</strain>
    </source>
</reference>
<evidence type="ECO:0000256" key="1">
    <source>
        <dbReference type="SAM" id="MobiDB-lite"/>
    </source>
</evidence>
<proteinExistence type="predicted"/>
<feature type="transmembrane region" description="Helical" evidence="2">
    <location>
        <begin position="106"/>
        <end position="124"/>
    </location>
</feature>
<dbReference type="Pfam" id="PF11255">
    <property type="entry name" value="DUF3054"/>
    <property type="match status" value="1"/>
</dbReference>
<feature type="transmembrane region" description="Helical" evidence="2">
    <location>
        <begin position="130"/>
        <end position="151"/>
    </location>
</feature>
<dbReference type="InterPro" id="IPR021414">
    <property type="entry name" value="DUF3054"/>
</dbReference>
<dbReference type="EMBL" id="PQNK01000007">
    <property type="protein sequence ID" value="RRO86778.1"/>
    <property type="molecule type" value="Genomic_DNA"/>
</dbReference>
<keyword evidence="2" id="KW-0812">Transmembrane</keyword>
<evidence type="ECO:0000313" key="6">
    <source>
        <dbReference type="Proteomes" id="UP000278422"/>
    </source>
</evidence>
<keyword evidence="6" id="KW-1185">Reference proteome</keyword>
<keyword evidence="2" id="KW-1133">Transmembrane helix</keyword>